<dbReference type="EMBL" id="RAWB01000305">
    <property type="protein sequence ID" value="RKH54330.1"/>
    <property type="molecule type" value="Genomic_DNA"/>
</dbReference>
<dbReference type="NCBIfam" id="TIGR04267">
    <property type="entry name" value="mod_HExxH"/>
    <property type="match status" value="1"/>
</dbReference>
<proteinExistence type="predicted"/>
<keyword evidence="3" id="KW-1185">Reference proteome</keyword>
<sequence length="433" mass="48731">MVFAATRHLKHEWRLVSRQQVGAFLQEFNGWLEGGWLGEALPALPLIMVEAGDGAPPHPLRMWSGMQSDTTLMGITPMVFLKANPSVQFQAASASDATCVRQGIDLLRELFPALTPSLLRHIGVIALIRSQPPLQSASGQEGDPPPSDHLISCSSDTAPGIVFVHPSVLESPWYMAETLLHEGLHSKLYDVMWTHNLLRPNYTREESAQIHPLWHLESERWDVQRSLFGMHVYAHLALFFLRLEHRHAELASRFGPLHVLDPRVAMRRSLDRAHLLGLRLAAVGTQDLGPAGQLLLSRLQEMLLQLDAPPREAELSQRIMADLYERQTLALERRIHYWRQHAPGELSHRMSSLLASLQEVDSELLGKATPRQPLTLDSHRSEDPSRSFPGLRNQVLQTLSGGERVWDMPTLIRSTTRAGRIIHQSHITVELNP</sequence>
<evidence type="ECO:0000313" key="2">
    <source>
        <dbReference type="EMBL" id="RKH54330.1"/>
    </source>
</evidence>
<name>A0A3A8PG85_9BACT</name>
<accession>A0A3A8PG85</accession>
<protein>
    <recommendedName>
        <fullName evidence="4">HEXXH motif domain-containing protein</fullName>
    </recommendedName>
</protein>
<organism evidence="2 3">
    <name type="scientific">Corallococcus llansteffanensis</name>
    <dbReference type="NCBI Taxonomy" id="2316731"/>
    <lineage>
        <taxon>Bacteria</taxon>
        <taxon>Pseudomonadati</taxon>
        <taxon>Myxococcota</taxon>
        <taxon>Myxococcia</taxon>
        <taxon>Myxococcales</taxon>
        <taxon>Cystobacterineae</taxon>
        <taxon>Myxococcaceae</taxon>
        <taxon>Corallococcus</taxon>
    </lineage>
</organism>
<dbReference type="AlphaFoldDB" id="A0A3A8PG85"/>
<evidence type="ECO:0000313" key="3">
    <source>
        <dbReference type="Proteomes" id="UP000272888"/>
    </source>
</evidence>
<dbReference type="InterPro" id="IPR026337">
    <property type="entry name" value="AKG_HExxH"/>
</dbReference>
<dbReference type="RefSeq" id="WP_120645922.1">
    <property type="nucleotide sequence ID" value="NZ_RAWB01000305.1"/>
</dbReference>
<reference evidence="3" key="1">
    <citation type="submission" date="2018-09" db="EMBL/GenBank/DDBJ databases">
        <authorList>
            <person name="Livingstone P.G."/>
            <person name="Whitworth D.E."/>
        </authorList>
    </citation>
    <scope>NUCLEOTIDE SEQUENCE [LARGE SCALE GENOMIC DNA]</scope>
    <source>
        <strain evidence="3">CA051B</strain>
    </source>
</reference>
<comment type="caution">
    <text evidence="2">The sequence shown here is derived from an EMBL/GenBank/DDBJ whole genome shotgun (WGS) entry which is preliminary data.</text>
</comment>
<feature type="region of interest" description="Disordered" evidence="1">
    <location>
        <begin position="369"/>
        <end position="390"/>
    </location>
</feature>
<dbReference type="Proteomes" id="UP000272888">
    <property type="component" value="Unassembled WGS sequence"/>
</dbReference>
<evidence type="ECO:0008006" key="4">
    <source>
        <dbReference type="Google" id="ProtNLM"/>
    </source>
</evidence>
<gene>
    <name evidence="2" type="ORF">D7V93_25765</name>
</gene>
<evidence type="ECO:0000256" key="1">
    <source>
        <dbReference type="SAM" id="MobiDB-lite"/>
    </source>
</evidence>